<organism evidence="2 3">
    <name type="scientific">Penicillium arizonense</name>
    <dbReference type="NCBI Taxonomy" id="1835702"/>
    <lineage>
        <taxon>Eukaryota</taxon>
        <taxon>Fungi</taxon>
        <taxon>Dikarya</taxon>
        <taxon>Ascomycota</taxon>
        <taxon>Pezizomycotina</taxon>
        <taxon>Eurotiomycetes</taxon>
        <taxon>Eurotiomycetidae</taxon>
        <taxon>Eurotiales</taxon>
        <taxon>Aspergillaceae</taxon>
        <taxon>Penicillium</taxon>
    </lineage>
</organism>
<feature type="compositionally biased region" description="Low complexity" evidence="1">
    <location>
        <begin position="131"/>
        <end position="148"/>
    </location>
</feature>
<dbReference type="Proteomes" id="UP000177622">
    <property type="component" value="Unassembled WGS sequence"/>
</dbReference>
<protein>
    <submittedName>
        <fullName evidence="2">Uncharacterized protein</fullName>
    </submittedName>
</protein>
<comment type="caution">
    <text evidence="2">The sequence shown here is derived from an EMBL/GenBank/DDBJ whole genome shotgun (WGS) entry which is preliminary data.</text>
</comment>
<feature type="region of interest" description="Disordered" evidence="1">
    <location>
        <begin position="117"/>
        <end position="155"/>
    </location>
</feature>
<sequence length="182" mass="19094">MALHTIYALISLQVVRVLVFSPAMVTILGPASASTAAGQVIGFVFKSRLIIFLLSVPYLKVVALPSSSSIQCKVYMSNEDSGSTISSSLPNSIADQIGNYVIEVPETNTHIQAETVVKTSTESSPRSGLATTDQTTSTPTGGYSSGTSDEQMTSPISTNDACKVLEGRSWIGSFLVAVLAVI</sequence>
<dbReference type="RefSeq" id="XP_022486711.1">
    <property type="nucleotide sequence ID" value="XM_022633564.1"/>
</dbReference>
<feature type="compositionally biased region" description="Polar residues" evidence="1">
    <location>
        <begin position="117"/>
        <end position="130"/>
    </location>
</feature>
<evidence type="ECO:0000313" key="2">
    <source>
        <dbReference type="EMBL" id="OGE51266.1"/>
    </source>
</evidence>
<evidence type="ECO:0000313" key="3">
    <source>
        <dbReference type="Proteomes" id="UP000177622"/>
    </source>
</evidence>
<evidence type="ECO:0000256" key="1">
    <source>
        <dbReference type="SAM" id="MobiDB-lite"/>
    </source>
</evidence>
<dbReference type="OrthoDB" id="4362134at2759"/>
<dbReference type="GeneID" id="34578298"/>
<proteinExistence type="predicted"/>
<accession>A0A1F5LDY6</accession>
<reference evidence="2 3" key="1">
    <citation type="journal article" date="2016" name="Sci. Rep.">
        <title>Penicillium arizonense, a new, genome sequenced fungal species, reveals a high chemical diversity in secreted metabolites.</title>
        <authorList>
            <person name="Grijseels S."/>
            <person name="Nielsen J.C."/>
            <person name="Randelovic M."/>
            <person name="Nielsen J."/>
            <person name="Nielsen K.F."/>
            <person name="Workman M."/>
            <person name="Frisvad J.C."/>
        </authorList>
    </citation>
    <scope>NUCLEOTIDE SEQUENCE [LARGE SCALE GENOMIC DNA]</scope>
    <source>
        <strain evidence="2 3">CBS 141311</strain>
    </source>
</reference>
<dbReference type="EMBL" id="LXJU01000014">
    <property type="protein sequence ID" value="OGE51266.1"/>
    <property type="molecule type" value="Genomic_DNA"/>
</dbReference>
<dbReference type="AlphaFoldDB" id="A0A1F5LDY6"/>
<name>A0A1F5LDY6_PENAI</name>
<gene>
    <name evidence="2" type="ORF">PENARI_c014G07985</name>
</gene>
<keyword evidence="3" id="KW-1185">Reference proteome</keyword>